<dbReference type="AlphaFoldDB" id="A0A6V6XYU8"/>
<evidence type="ECO:0000313" key="2">
    <source>
        <dbReference type="EMBL" id="CAC9923689.1"/>
    </source>
</evidence>
<reference evidence="2 3" key="1">
    <citation type="submission" date="2020-06" db="EMBL/GenBank/DDBJ databases">
        <authorList>
            <person name="Criscuolo A."/>
        </authorList>
    </citation>
    <scope>NUCLEOTIDE SEQUENCE [LARGE SCALE GENOMIC DNA]</scope>
    <source>
        <strain evidence="2">1804121828</strain>
    </source>
</reference>
<keyword evidence="1" id="KW-0472">Membrane</keyword>
<proteinExistence type="predicted"/>
<comment type="caution">
    <text evidence="2">The sequence shown here is derived from an EMBL/GenBank/DDBJ whole genome shotgun (WGS) entry which is preliminary data.</text>
</comment>
<feature type="transmembrane region" description="Helical" evidence="1">
    <location>
        <begin position="73"/>
        <end position="94"/>
    </location>
</feature>
<keyword evidence="1" id="KW-0812">Transmembrane</keyword>
<feature type="transmembrane region" description="Helical" evidence="1">
    <location>
        <begin position="355"/>
        <end position="376"/>
    </location>
</feature>
<feature type="transmembrane region" description="Helical" evidence="1">
    <location>
        <begin position="156"/>
        <end position="177"/>
    </location>
</feature>
<feature type="transmembrane region" description="Helical" evidence="1">
    <location>
        <begin position="500"/>
        <end position="520"/>
    </location>
</feature>
<dbReference type="Proteomes" id="UP000586454">
    <property type="component" value="Unassembled WGS sequence"/>
</dbReference>
<accession>A0A6V6XYU8</accession>
<feature type="transmembrane region" description="Helical" evidence="1">
    <location>
        <begin position="397"/>
        <end position="423"/>
    </location>
</feature>
<dbReference type="RefSeq" id="WP_180498306.1">
    <property type="nucleotide sequence ID" value="NZ_CAIJCS010000009.1"/>
</dbReference>
<feature type="transmembrane region" description="Helical" evidence="1">
    <location>
        <begin position="246"/>
        <end position="268"/>
    </location>
</feature>
<keyword evidence="3" id="KW-1185">Reference proteome</keyword>
<feature type="transmembrane region" description="Helical" evidence="1">
    <location>
        <begin position="429"/>
        <end position="451"/>
    </location>
</feature>
<dbReference type="EMBL" id="CAIJCS010000009">
    <property type="protein sequence ID" value="CAC9923689.1"/>
    <property type="molecule type" value="Genomic_DNA"/>
</dbReference>
<feature type="transmembrane region" description="Helical" evidence="1">
    <location>
        <begin position="314"/>
        <end position="335"/>
    </location>
</feature>
<organism evidence="2 3">
    <name type="scientific">Aedoeadaptatus nemausensis</name>
    <dbReference type="NCBI Taxonomy" id="2582829"/>
    <lineage>
        <taxon>Bacteria</taxon>
        <taxon>Bacillati</taxon>
        <taxon>Bacillota</taxon>
        <taxon>Tissierellia</taxon>
        <taxon>Tissierellales</taxon>
        <taxon>Peptoniphilaceae</taxon>
        <taxon>Aedoeadaptatus</taxon>
    </lineage>
</organism>
<gene>
    <name evidence="2" type="ORF">PEPNEM18_00168</name>
</gene>
<keyword evidence="1" id="KW-1133">Transmembrane helix</keyword>
<evidence type="ECO:0000256" key="1">
    <source>
        <dbReference type="SAM" id="Phobius"/>
    </source>
</evidence>
<feature type="transmembrane region" description="Helical" evidence="1">
    <location>
        <begin position="127"/>
        <end position="150"/>
    </location>
</feature>
<feature type="transmembrane region" description="Helical" evidence="1">
    <location>
        <begin position="197"/>
        <end position="214"/>
    </location>
</feature>
<protein>
    <submittedName>
        <fullName evidence="2">Uncharacterized protein</fullName>
    </submittedName>
</protein>
<evidence type="ECO:0000313" key="3">
    <source>
        <dbReference type="Proteomes" id="UP000586454"/>
    </source>
</evidence>
<feature type="transmembrane region" description="Helical" evidence="1">
    <location>
        <begin position="27"/>
        <end position="53"/>
    </location>
</feature>
<feature type="transmembrane region" description="Helical" evidence="1">
    <location>
        <begin position="472"/>
        <end position="494"/>
    </location>
</feature>
<name>A0A6V6XYU8_9FIRM</name>
<sequence length="529" mass="59375">MLKTLIRLEISRIFAQFKGGKQKVFGIFTYLLSLWGIFGLGALLPIFGSTATLATLPKGEGFSLPELAREYELLATSDITVTILFIAVLLIAFFQMKNTFFHKFDQSCLWSQPIETKTIVLSKFIGAWIMGVPMIIAFSLGSLGVCYIATGSFGKTLILLLLFLAVEILAECSGYFLRTLSTRASRRLHTPKIVKTVLKVLLFAAVMGLYYYEISRDFKDLAQFLVFYRSLPPVFRMISYIMEKQIVLALLPILLAGAFLLFFIRYMAKHFFAIAETMETRGSKKVVAQKDLKPKSKIVALVAKELKLYWDNSAVAMNTFFGALMPLILSLLLLVPMIHDGFTDFLYGQEYVPPYAALFLILLSLAGIMNVAGYSFSLEGKSAYLTYTLPLTGRMVFFGKLLASLVLLIPTYTLTFLVSMAILSPDPRYMPLYFIGPVAYIIFNNAVGLLFDWKYANYTWTTPQEFAKNSKQAFFSSFGSLAVSVLIIFVGMTIMTAYPLLYAGIITGLLIIADIIIFLLTKNLKIYHY</sequence>